<evidence type="ECO:0000313" key="2">
    <source>
        <dbReference type="EMBL" id="PRP95411.1"/>
    </source>
</evidence>
<sequence>MTHQIRVFTFKEGLLSRIAHDLRLHVERFSIEGEDGRVVAELEPGSIVVDGVMDGARFDPSGLGASDRAKVGETMRTKVLETRRHPKITFRGAVTEREAERVEVEGELELHGVRRPLSFTAERAGDRGGERVTARVTLRPTDHGIKPYKALAGAIRLQDRVVVELDLDAAALGL</sequence>
<dbReference type="PANTHER" id="PTHR34406:SF1">
    <property type="entry name" value="PROTEIN YCEI"/>
    <property type="match status" value="1"/>
</dbReference>
<accession>A0A2S9XRT4</accession>
<evidence type="ECO:0000313" key="3">
    <source>
        <dbReference type="Proteomes" id="UP000237968"/>
    </source>
</evidence>
<dbReference type="Gene3D" id="2.40.128.110">
    <property type="entry name" value="Lipid/polyisoprenoid-binding, YceI-like"/>
    <property type="match status" value="1"/>
</dbReference>
<dbReference type="InterPro" id="IPR036761">
    <property type="entry name" value="TTHA0802/YceI-like_sf"/>
</dbReference>
<dbReference type="SUPFAM" id="SSF101874">
    <property type="entry name" value="YceI-like"/>
    <property type="match status" value="1"/>
</dbReference>
<dbReference type="SMART" id="SM00867">
    <property type="entry name" value="YceI"/>
    <property type="match status" value="1"/>
</dbReference>
<feature type="domain" description="Lipid/polyisoprenoid-binding YceI-like" evidence="1">
    <location>
        <begin position="7"/>
        <end position="170"/>
    </location>
</feature>
<dbReference type="AlphaFoldDB" id="A0A2S9XRT4"/>
<dbReference type="InterPro" id="IPR007372">
    <property type="entry name" value="Lipid/polyisoprenoid-bd_YceI"/>
</dbReference>
<organism evidence="2 3">
    <name type="scientific">Enhygromyxa salina</name>
    <dbReference type="NCBI Taxonomy" id="215803"/>
    <lineage>
        <taxon>Bacteria</taxon>
        <taxon>Pseudomonadati</taxon>
        <taxon>Myxococcota</taxon>
        <taxon>Polyangia</taxon>
        <taxon>Nannocystales</taxon>
        <taxon>Nannocystaceae</taxon>
        <taxon>Enhygromyxa</taxon>
    </lineage>
</organism>
<dbReference type="PANTHER" id="PTHR34406">
    <property type="entry name" value="PROTEIN YCEI"/>
    <property type="match status" value="1"/>
</dbReference>
<protein>
    <submittedName>
        <fullName evidence="2">YceI-like domain protein</fullName>
    </submittedName>
</protein>
<dbReference type="Pfam" id="PF04264">
    <property type="entry name" value="YceI"/>
    <property type="match status" value="1"/>
</dbReference>
<keyword evidence="3" id="KW-1185">Reference proteome</keyword>
<evidence type="ECO:0000259" key="1">
    <source>
        <dbReference type="SMART" id="SM00867"/>
    </source>
</evidence>
<dbReference type="EMBL" id="PVNK01000171">
    <property type="protein sequence ID" value="PRP95411.1"/>
    <property type="molecule type" value="Genomic_DNA"/>
</dbReference>
<dbReference type="Proteomes" id="UP000237968">
    <property type="component" value="Unassembled WGS sequence"/>
</dbReference>
<comment type="caution">
    <text evidence="2">The sequence shown here is derived from an EMBL/GenBank/DDBJ whole genome shotgun (WGS) entry which is preliminary data.</text>
</comment>
<reference evidence="2 3" key="1">
    <citation type="submission" date="2018-03" db="EMBL/GenBank/DDBJ databases">
        <title>Draft Genome Sequences of the Obligatory Marine Myxobacteria Enhygromyxa salina SWB005.</title>
        <authorList>
            <person name="Poehlein A."/>
            <person name="Moghaddam J.A."/>
            <person name="Harms H."/>
            <person name="Alanjari M."/>
            <person name="Koenig G.M."/>
            <person name="Daniel R."/>
            <person name="Schaeberle T.F."/>
        </authorList>
    </citation>
    <scope>NUCLEOTIDE SEQUENCE [LARGE SCALE GENOMIC DNA]</scope>
    <source>
        <strain evidence="2 3">SWB005</strain>
    </source>
</reference>
<gene>
    <name evidence="2" type="ORF">ENSA5_40020</name>
</gene>
<name>A0A2S9XRT4_9BACT</name>
<dbReference type="RefSeq" id="WP_181197968.1">
    <property type="nucleotide sequence ID" value="NZ_PVNK01000171.1"/>
</dbReference>
<proteinExistence type="predicted"/>